<dbReference type="InterPro" id="IPR036890">
    <property type="entry name" value="HATPase_C_sf"/>
</dbReference>
<feature type="compositionally biased region" description="Basic and acidic residues" evidence="1">
    <location>
        <begin position="499"/>
        <end position="509"/>
    </location>
</feature>
<feature type="region of interest" description="Disordered" evidence="1">
    <location>
        <begin position="491"/>
        <end position="514"/>
    </location>
</feature>
<dbReference type="STRING" id="8081.ENSPREP00000008521"/>
<dbReference type="InterPro" id="IPR058210">
    <property type="entry name" value="SACS/Nov_dom"/>
</dbReference>
<evidence type="ECO:0000256" key="1">
    <source>
        <dbReference type="SAM" id="MobiDB-lite"/>
    </source>
</evidence>
<organism evidence="3 4">
    <name type="scientific">Poecilia reticulata</name>
    <name type="common">Guppy</name>
    <name type="synonym">Acanthophacelus reticulatus</name>
    <dbReference type="NCBI Taxonomy" id="8081"/>
    <lineage>
        <taxon>Eukaryota</taxon>
        <taxon>Metazoa</taxon>
        <taxon>Chordata</taxon>
        <taxon>Craniata</taxon>
        <taxon>Vertebrata</taxon>
        <taxon>Euteleostomi</taxon>
        <taxon>Actinopterygii</taxon>
        <taxon>Neopterygii</taxon>
        <taxon>Teleostei</taxon>
        <taxon>Neoteleostei</taxon>
        <taxon>Acanthomorphata</taxon>
        <taxon>Ovalentaria</taxon>
        <taxon>Atherinomorphae</taxon>
        <taxon>Cyprinodontiformes</taxon>
        <taxon>Poeciliidae</taxon>
        <taxon>Poeciliinae</taxon>
        <taxon>Poecilia</taxon>
    </lineage>
</organism>
<dbReference type="Ensembl" id="ENSPRET00000008619.1">
    <property type="protein sequence ID" value="ENSPREP00000008521.1"/>
    <property type="gene ID" value="ENSPREG00000005829.1"/>
</dbReference>
<dbReference type="PANTHER" id="PTHR46919:SF2">
    <property type="entry name" value="SACSIN"/>
    <property type="match status" value="1"/>
</dbReference>
<dbReference type="OMA" id="CTRVANI"/>
<dbReference type="AlphaFoldDB" id="A0A3P9NG17"/>
<dbReference type="Pfam" id="PF25794">
    <property type="entry name" value="SACS"/>
    <property type="match status" value="1"/>
</dbReference>
<reference evidence="3" key="3">
    <citation type="submission" date="2025-09" db="UniProtKB">
        <authorList>
            <consortium name="Ensembl"/>
        </authorList>
    </citation>
    <scope>IDENTIFICATION</scope>
    <source>
        <strain evidence="3">Guanapo</strain>
    </source>
</reference>
<dbReference type="PANTHER" id="PTHR46919">
    <property type="entry name" value="ZINC FINGER, C3HC4 TYPE (RING FINGER) FAMILY PROTEIN"/>
    <property type="match status" value="1"/>
</dbReference>
<feature type="domain" description="Sacsin/Nov" evidence="2">
    <location>
        <begin position="33"/>
        <end position="268"/>
    </location>
</feature>
<keyword evidence="4" id="KW-1185">Reference proteome</keyword>
<sequence>MAIHFGIKTTRHHTLEDCTVDNFFPFSFHFEQREQLTVRIKNIISAYPSKKDILKELIQNADDAEATEIHFIWDKRQHGKERTFGKSWNNLQGPALCVFNNKVFSDDDLKGIQQLGEGGKQNLQGKIGKYGIGFNSVYHLTDCPSILTGDTFLCISDPTQKYIEIISDRPRHGIGYNLTEEFKEMCLDVYKSFLPDQFTLEAGTMFRLPLRTSVNAENSELSQQNVTDEDMIELFSALSEDPEGLTLFLKNICKIKVHVIDEHSEILQTIFMVEKTLSQESEGKKNQFTKHLDIALESEKPATPCHVLYEITISTSDKRHSDWIIAEQFGSFKHAQLKMANKLLQGAIAARVNSNSSPPSRFSNNDFQGAAFCSLPLPGKTGLPVHVNGNFEVDSSRKNLWKEDGQNLKSHWNEMLKKIIIAPLYADLLDFIKRKVIGGSRLLSITYLSFWPIVSKNVGPEWHEMILEVYRAIKEKCLYVIPVLRTSKERGESQGCKENSPDWSHKQPPSEKVTSNMRNICQSPCKTEEVTKIRADVFRRAYAYLQANCFDGQSLYGQPVVLVEKDTVLFKADSVCLSLSDELEFRPYLYPISSQDALYAEFFKKVGVKEEATAEHYCNVLAAVYADSRKKQQLNANQLITIKRAVHH</sequence>
<dbReference type="GeneTree" id="ENSGT00940000164866"/>
<dbReference type="Proteomes" id="UP000242638">
    <property type="component" value="Unassembled WGS sequence"/>
</dbReference>
<evidence type="ECO:0000259" key="2">
    <source>
        <dbReference type="Pfam" id="PF25794"/>
    </source>
</evidence>
<dbReference type="SUPFAM" id="SSF55874">
    <property type="entry name" value="ATPase domain of HSP90 chaperone/DNA topoisomerase II/histidine kinase"/>
    <property type="match status" value="1"/>
</dbReference>
<evidence type="ECO:0000313" key="3">
    <source>
        <dbReference type="Ensembl" id="ENSPREP00000008521.1"/>
    </source>
</evidence>
<dbReference type="Gene3D" id="3.30.565.10">
    <property type="entry name" value="Histidine kinase-like ATPase, C-terminal domain"/>
    <property type="match status" value="1"/>
</dbReference>
<accession>A0A3P9NG17</accession>
<proteinExistence type="predicted"/>
<evidence type="ECO:0000313" key="4">
    <source>
        <dbReference type="Proteomes" id="UP000242638"/>
    </source>
</evidence>
<reference evidence="3" key="2">
    <citation type="submission" date="2025-08" db="UniProtKB">
        <authorList>
            <consortium name="Ensembl"/>
        </authorList>
    </citation>
    <scope>IDENTIFICATION</scope>
    <source>
        <strain evidence="3">Guanapo</strain>
    </source>
</reference>
<name>A0A3P9NG17_POERE</name>
<dbReference type="NCBIfam" id="NF047352">
    <property type="entry name" value="P_loop_sacsin"/>
    <property type="match status" value="1"/>
</dbReference>
<reference evidence="4" key="1">
    <citation type="submission" date="2013-11" db="EMBL/GenBank/DDBJ databases">
        <title>The genomic landscape of the Guanapo guppy.</title>
        <authorList>
            <person name="Kuenstner A."/>
            <person name="Dreyer C."/>
        </authorList>
    </citation>
    <scope>NUCLEOTIDE SEQUENCE</scope>
    <source>
        <strain evidence="4">Guanapo</strain>
    </source>
</reference>
<protein>
    <submittedName>
        <fullName evidence="3">Sacsin-like</fullName>
    </submittedName>
</protein>